<dbReference type="Proteomes" id="UP001576784">
    <property type="component" value="Unassembled WGS sequence"/>
</dbReference>
<dbReference type="RefSeq" id="WP_413265892.1">
    <property type="nucleotide sequence ID" value="NZ_JBHFNR010000190.1"/>
</dbReference>
<organism evidence="2 3">
    <name type="scientific">Floridaenema flaviceps BLCC-F50</name>
    <dbReference type="NCBI Taxonomy" id="3153642"/>
    <lineage>
        <taxon>Bacteria</taxon>
        <taxon>Bacillati</taxon>
        <taxon>Cyanobacteriota</taxon>
        <taxon>Cyanophyceae</taxon>
        <taxon>Oscillatoriophycideae</taxon>
        <taxon>Aerosakkonematales</taxon>
        <taxon>Aerosakkonemataceae</taxon>
        <taxon>Floridanema</taxon>
        <taxon>Floridanema flaviceps</taxon>
    </lineage>
</organism>
<dbReference type="InterPro" id="IPR025587">
    <property type="entry name" value="DUF4351"/>
</dbReference>
<keyword evidence="3" id="KW-1185">Reference proteome</keyword>
<proteinExistence type="predicted"/>
<dbReference type="PANTHER" id="PTHR35586:SF1">
    <property type="entry name" value="SLL1691 PROTEIN"/>
    <property type="match status" value="1"/>
</dbReference>
<dbReference type="EMBL" id="JBHFNR010000190">
    <property type="protein sequence ID" value="MFB2896264.1"/>
    <property type="molecule type" value="Genomic_DNA"/>
</dbReference>
<reference evidence="2 3" key="1">
    <citation type="submission" date="2024-09" db="EMBL/GenBank/DDBJ databases">
        <title>Floridaenema gen nov. (Aerosakkonemataceae, Aerosakkonematales ord. nov., Cyanobacteria) from benthic tropical and subtropical fresh waters, with the description of four new species.</title>
        <authorList>
            <person name="Moretto J.A."/>
            <person name="Berthold D.E."/>
            <person name="Lefler F.W."/>
            <person name="Huang I.-S."/>
            <person name="Laughinghouse H. IV."/>
        </authorList>
    </citation>
    <scope>NUCLEOTIDE SEQUENCE [LARGE SCALE GENOMIC DNA]</scope>
    <source>
        <strain evidence="2 3">BLCC-F50</strain>
    </source>
</reference>
<evidence type="ECO:0000259" key="1">
    <source>
        <dbReference type="Pfam" id="PF14261"/>
    </source>
</evidence>
<name>A0ABV4XX16_9CYAN</name>
<evidence type="ECO:0000313" key="3">
    <source>
        <dbReference type="Proteomes" id="UP001576784"/>
    </source>
</evidence>
<gene>
    <name evidence="2" type="ORF">ACE1CI_25420</name>
</gene>
<dbReference type="Pfam" id="PF14261">
    <property type="entry name" value="DUF4351"/>
    <property type="match status" value="1"/>
</dbReference>
<accession>A0ABV4XX16</accession>
<evidence type="ECO:0000313" key="2">
    <source>
        <dbReference type="EMBL" id="MFB2896264.1"/>
    </source>
</evidence>
<comment type="caution">
    <text evidence="2">The sequence shown here is derived from an EMBL/GenBank/DDBJ whole genome shotgun (WGS) entry which is preliminary data.</text>
</comment>
<protein>
    <submittedName>
        <fullName evidence="2">DUF4351 domain-containing protein</fullName>
    </submittedName>
</protein>
<sequence>MFWLQLEESRVYREAMEVGQLEGWQEGRQEGWQKGWQEGRQQEAFNLVLRLLVRRVGKLSDDQKKRISNLPLSKLEDLSEALLDFSSLDNLSTWLSTNGTKKS</sequence>
<feature type="domain" description="DUF4351" evidence="1">
    <location>
        <begin position="37"/>
        <end position="95"/>
    </location>
</feature>
<dbReference type="PANTHER" id="PTHR35586">
    <property type="entry name" value="SLL1691 PROTEIN"/>
    <property type="match status" value="1"/>
</dbReference>